<protein>
    <submittedName>
        <fullName evidence="2">Uncharacterized protein</fullName>
    </submittedName>
</protein>
<gene>
    <name evidence="2" type="ORF">CAG99_05960</name>
</gene>
<evidence type="ECO:0000313" key="3">
    <source>
        <dbReference type="Proteomes" id="UP000194218"/>
    </source>
</evidence>
<keyword evidence="3" id="KW-1185">Reference proteome</keyword>
<organism evidence="2 3">
    <name type="scientific">Streptomyces marincola</name>
    <dbReference type="NCBI Taxonomy" id="2878388"/>
    <lineage>
        <taxon>Bacteria</taxon>
        <taxon>Bacillati</taxon>
        <taxon>Actinomycetota</taxon>
        <taxon>Actinomycetes</taxon>
        <taxon>Kitasatosporales</taxon>
        <taxon>Streptomycetaceae</taxon>
        <taxon>Streptomyces</taxon>
    </lineage>
</organism>
<evidence type="ECO:0000256" key="1">
    <source>
        <dbReference type="SAM" id="MobiDB-lite"/>
    </source>
</evidence>
<dbReference type="KEGG" id="smao:CAG99_05960"/>
<feature type="region of interest" description="Disordered" evidence="1">
    <location>
        <begin position="16"/>
        <end position="41"/>
    </location>
</feature>
<accession>A0A1W7CUN4</accession>
<dbReference type="AlphaFoldDB" id="A0A1W7CUN4"/>
<evidence type="ECO:0000313" key="2">
    <source>
        <dbReference type="EMBL" id="ARQ68457.1"/>
    </source>
</evidence>
<dbReference type="Proteomes" id="UP000194218">
    <property type="component" value="Chromosome"/>
</dbReference>
<proteinExistence type="predicted"/>
<reference evidence="2 3" key="1">
    <citation type="submission" date="2017-05" db="EMBL/GenBank/DDBJ databases">
        <title>Complete genome sequence of Streptomyces sp. SCSIO 03032 revealed the diverse biosynthetic pathways for its bioactive secondary metabolites.</title>
        <authorList>
            <person name="Ma L."/>
            <person name="Zhu Y."/>
            <person name="Zhang W."/>
            <person name="Zhang G."/>
            <person name="Tian X."/>
            <person name="Zhang S."/>
            <person name="Zhang C."/>
        </authorList>
    </citation>
    <scope>NUCLEOTIDE SEQUENCE [LARGE SCALE GENOMIC DNA]</scope>
    <source>
        <strain evidence="2 3">SCSIO 03032</strain>
    </source>
</reference>
<dbReference type="EMBL" id="CP021121">
    <property type="protein sequence ID" value="ARQ68457.1"/>
    <property type="molecule type" value="Genomic_DNA"/>
</dbReference>
<sequence>MPSFLIFGYASWNRARTTEARSASTSSAERPEGLAGASLRARASAASKRASTAWENPISHVLR</sequence>
<name>A0A1W7CUN4_9ACTN</name>